<dbReference type="RefSeq" id="WP_322987057.1">
    <property type="nucleotide sequence ID" value="NZ_CP095398.1"/>
</dbReference>
<dbReference type="AlphaFoldDB" id="A0ABD5NZU2"/>
<dbReference type="Proteomes" id="UP001595821">
    <property type="component" value="Unassembled WGS sequence"/>
</dbReference>
<proteinExistence type="predicted"/>
<dbReference type="EMBL" id="JBHSDJ010000053">
    <property type="protein sequence ID" value="MFC4247541.1"/>
    <property type="molecule type" value="Genomic_DNA"/>
</dbReference>
<comment type="caution">
    <text evidence="1">The sequence shown here is derived from an EMBL/GenBank/DDBJ whole genome shotgun (WGS) entry which is preliminary data.</text>
</comment>
<dbReference type="GeneID" id="87013746"/>
<evidence type="ECO:0000313" key="2">
    <source>
        <dbReference type="Proteomes" id="UP001595821"/>
    </source>
</evidence>
<sequence>MVADSRASRCVDCRGLLEEDTGGYRTEHATALREDFVCVQRGVASLEVSIGGIAGSCLRVAEDVSCLRDVVGGRFWFARDISVVGEDGSGSMYSRPFFRSVFLRTARRFFDSSRASRGMVLLNERVV</sequence>
<evidence type="ECO:0000313" key="1">
    <source>
        <dbReference type="EMBL" id="MFC4247541.1"/>
    </source>
</evidence>
<organism evidence="1 2">
    <name type="scientific">Natribaculum luteum</name>
    <dbReference type="NCBI Taxonomy" id="1586232"/>
    <lineage>
        <taxon>Archaea</taxon>
        <taxon>Methanobacteriati</taxon>
        <taxon>Methanobacteriota</taxon>
        <taxon>Stenosarchaea group</taxon>
        <taxon>Halobacteria</taxon>
        <taxon>Halobacteriales</taxon>
        <taxon>Natrialbaceae</taxon>
        <taxon>Natribaculum</taxon>
    </lineage>
</organism>
<gene>
    <name evidence="1" type="ORF">ACFOZ7_11135</name>
</gene>
<protein>
    <submittedName>
        <fullName evidence="1">Uncharacterized protein</fullName>
    </submittedName>
</protein>
<name>A0ABD5NZU2_9EURY</name>
<accession>A0ABD5NZU2</accession>
<reference evidence="1 2" key="1">
    <citation type="journal article" date="2014" name="Int. J. Syst. Evol. Microbiol.">
        <title>Complete genome sequence of Corynebacterium casei LMG S-19264T (=DSM 44701T), isolated from a smear-ripened cheese.</title>
        <authorList>
            <consortium name="US DOE Joint Genome Institute (JGI-PGF)"/>
            <person name="Walter F."/>
            <person name="Albersmeier A."/>
            <person name="Kalinowski J."/>
            <person name="Ruckert C."/>
        </authorList>
    </citation>
    <scope>NUCLEOTIDE SEQUENCE [LARGE SCALE GENOMIC DNA]</scope>
    <source>
        <strain evidence="1 2">IBRC-M 10912</strain>
    </source>
</reference>